<dbReference type="InterPro" id="IPR012337">
    <property type="entry name" value="RNaseH-like_sf"/>
</dbReference>
<evidence type="ECO:0000256" key="1">
    <source>
        <dbReference type="ARBA" id="ARBA00004123"/>
    </source>
</evidence>
<dbReference type="InParanoid" id="F0XRP2"/>
<reference evidence="9 10" key="1">
    <citation type="journal article" date="2011" name="Proc. Natl. Acad. Sci. U.S.A.">
        <title>Genome and transcriptome analyses of the mountain pine beetle-fungal symbiont Grosmannia clavigera, a lodgepole pine pathogen.</title>
        <authorList>
            <person name="DiGuistini S."/>
            <person name="Wang Y."/>
            <person name="Liao N.Y."/>
            <person name="Taylor G."/>
            <person name="Tanguay P."/>
            <person name="Feau N."/>
            <person name="Henrissat B."/>
            <person name="Chan S.K."/>
            <person name="Hesse-Orce U."/>
            <person name="Alamouti S.M."/>
            <person name="Tsui C.K.M."/>
            <person name="Docking R.T."/>
            <person name="Levasseur A."/>
            <person name="Haridas S."/>
            <person name="Robertson G."/>
            <person name="Birol I."/>
            <person name="Holt R.A."/>
            <person name="Marra M.A."/>
            <person name="Hamelin R.C."/>
            <person name="Hirst M."/>
            <person name="Jones S.J.M."/>
            <person name="Bohlmann J."/>
            <person name="Breuil C."/>
        </authorList>
    </citation>
    <scope>NUCLEOTIDE SEQUENCE [LARGE SCALE GENOMIC DNA]</scope>
    <source>
        <strain evidence="10">kw1407 / UAMH 11150</strain>
    </source>
</reference>
<keyword evidence="10" id="KW-1185">Reference proteome</keyword>
<evidence type="ECO:0000256" key="2">
    <source>
        <dbReference type="ARBA" id="ARBA00006357"/>
    </source>
</evidence>
<evidence type="ECO:0000256" key="3">
    <source>
        <dbReference type="ARBA" id="ARBA00022722"/>
    </source>
</evidence>
<dbReference type="PANTHER" id="PTHR12801">
    <property type="entry name" value="RNA EXONUCLEASE REXO1 / RECO3 FAMILY MEMBER-RELATED"/>
    <property type="match status" value="1"/>
</dbReference>
<sequence length="721" mass="78454">MGTTTPNSSISSTPTATTAPLASSHAAKESVRGIAGAKRSPSDAGLDAELAVPEADKKTDKGNKMLDQTVAPIGGSGDDASTGGEWQTIRGGRPTKKLKKVPKKDSGNYPTILFGKNARMQSRIQVSDLRNLVTYIFADGTAPQWVAVNHRPNFRKVVAIMVPGLEEAMFQTDVDFGSWAEKEDGSIAALERWMARQQPSGDDCYPRPLVREKLPAALQPFADVFPHLWPVRARGNEKYATMFSPVATFLTAPLPRAAAEDRDKKAHQLHKDVRTRITEFLATPEEYLSNDFKLHPAMLPDEASRAIFEDMPGWAHTKVESMSAGDVPEAEIEQGSITAGRKVYAVDCEMCKADGNVFVLTRVSVLSWDGEVVMDELVKPDVPIVDYLTQFSGITETMLASVTTTLADIQARLVDLLDAQSILVGHSLDSDMRALQLTHPFVVDTSIAFPHPAGPPKKHALRWLSAKYLQREIQKGHGTAQGHDSIEDARTCLDLMKRKCEKGKLWAAGNQNADQGSEGAGENLFHRLGRAGTAYRSQAGPAATGGLATGKSSAAVDWGDPRRTLCSEAGILLGGCRSDAEVEAAVLRAVLGDPDGSEVPGGGVDFVYARMRGLEALQGWWNRNKLMAGADENQGPPTLGRRVKRIYDQLPPCTAFVLFSGSGDPRAMSRLQAQRAQHKREYHTPGVKWDAITVPWTDTEEQQLRRAVRRAREGVGFMTVK</sequence>
<feature type="domain" description="Exonuclease" evidence="8">
    <location>
        <begin position="342"/>
        <end position="505"/>
    </location>
</feature>
<dbReference type="STRING" id="655863.F0XRP2"/>
<dbReference type="Pfam" id="PF00929">
    <property type="entry name" value="RNase_T"/>
    <property type="match status" value="1"/>
</dbReference>
<evidence type="ECO:0000313" key="9">
    <source>
        <dbReference type="EMBL" id="EFW99413.1"/>
    </source>
</evidence>
<organism evidence="10">
    <name type="scientific">Grosmannia clavigera (strain kw1407 / UAMH 11150)</name>
    <name type="common">Blue stain fungus</name>
    <name type="synonym">Graphiocladiella clavigera</name>
    <dbReference type="NCBI Taxonomy" id="655863"/>
    <lineage>
        <taxon>Eukaryota</taxon>
        <taxon>Fungi</taxon>
        <taxon>Dikarya</taxon>
        <taxon>Ascomycota</taxon>
        <taxon>Pezizomycotina</taxon>
        <taxon>Sordariomycetes</taxon>
        <taxon>Sordariomycetidae</taxon>
        <taxon>Ophiostomatales</taxon>
        <taxon>Ophiostomataceae</taxon>
        <taxon>Leptographium</taxon>
    </lineage>
</organism>
<feature type="compositionally biased region" description="Basic and acidic residues" evidence="7">
    <location>
        <begin position="54"/>
        <end position="64"/>
    </location>
</feature>
<dbReference type="InterPro" id="IPR013520">
    <property type="entry name" value="Ribonucl_H"/>
</dbReference>
<dbReference type="GO" id="GO:0005634">
    <property type="term" value="C:nucleus"/>
    <property type="evidence" value="ECO:0007669"/>
    <property type="project" value="UniProtKB-SubCell"/>
</dbReference>
<dbReference type="FunFam" id="3.30.420.10:FF:000019">
    <property type="entry name" value="RNA exonuclease NEF-sp"/>
    <property type="match status" value="1"/>
</dbReference>
<keyword evidence="4" id="KW-0378">Hydrolase</keyword>
<dbReference type="InterPro" id="IPR047021">
    <property type="entry name" value="REXO1/3/4-like"/>
</dbReference>
<evidence type="ECO:0000256" key="5">
    <source>
        <dbReference type="ARBA" id="ARBA00022839"/>
    </source>
</evidence>
<evidence type="ECO:0000256" key="6">
    <source>
        <dbReference type="ARBA" id="ARBA00023242"/>
    </source>
</evidence>
<dbReference type="AlphaFoldDB" id="F0XRP2"/>
<evidence type="ECO:0000313" key="10">
    <source>
        <dbReference type="Proteomes" id="UP000007796"/>
    </source>
</evidence>
<name>F0XRP2_GROCL</name>
<dbReference type="SUPFAM" id="SSF53098">
    <property type="entry name" value="Ribonuclease H-like"/>
    <property type="match status" value="1"/>
</dbReference>
<dbReference type="FunCoup" id="F0XRP2">
    <property type="interactions" value="190"/>
</dbReference>
<evidence type="ECO:0000256" key="4">
    <source>
        <dbReference type="ARBA" id="ARBA00022801"/>
    </source>
</evidence>
<keyword evidence="6" id="KW-0539">Nucleus</keyword>
<dbReference type="eggNOG" id="KOG2248">
    <property type="taxonomic scope" value="Eukaryota"/>
</dbReference>
<protein>
    <submittedName>
        <fullName evidence="9">RNA exonuclease 4</fullName>
    </submittedName>
</protein>
<dbReference type="Gene3D" id="3.30.420.10">
    <property type="entry name" value="Ribonuclease H-like superfamily/Ribonuclease H"/>
    <property type="match status" value="1"/>
</dbReference>
<dbReference type="GO" id="GO:0003676">
    <property type="term" value="F:nucleic acid binding"/>
    <property type="evidence" value="ECO:0007669"/>
    <property type="project" value="InterPro"/>
</dbReference>
<dbReference type="InterPro" id="IPR036397">
    <property type="entry name" value="RNaseH_sf"/>
</dbReference>
<evidence type="ECO:0000259" key="8">
    <source>
        <dbReference type="SMART" id="SM00479"/>
    </source>
</evidence>
<dbReference type="PANTHER" id="PTHR12801:SF115">
    <property type="entry name" value="FI18136P1-RELATED"/>
    <property type="match status" value="1"/>
</dbReference>
<keyword evidence="3" id="KW-0540">Nuclease</keyword>
<feature type="compositionally biased region" description="Basic residues" evidence="7">
    <location>
        <begin position="93"/>
        <end position="102"/>
    </location>
</feature>
<dbReference type="GO" id="GO:0004527">
    <property type="term" value="F:exonuclease activity"/>
    <property type="evidence" value="ECO:0007669"/>
    <property type="project" value="UniProtKB-KW"/>
</dbReference>
<keyword evidence="5 9" id="KW-0269">Exonuclease</keyword>
<dbReference type="SMART" id="SM00479">
    <property type="entry name" value="EXOIII"/>
    <property type="match status" value="1"/>
</dbReference>
<feature type="region of interest" description="Disordered" evidence="7">
    <location>
        <begin position="1"/>
        <end position="104"/>
    </location>
</feature>
<dbReference type="Proteomes" id="UP000007796">
    <property type="component" value="Unassembled WGS sequence"/>
</dbReference>
<dbReference type="CDD" id="cd06145">
    <property type="entry name" value="REX1_like"/>
    <property type="match status" value="1"/>
</dbReference>
<evidence type="ECO:0000256" key="7">
    <source>
        <dbReference type="SAM" id="MobiDB-lite"/>
    </source>
</evidence>
<feature type="compositionally biased region" description="Low complexity" evidence="7">
    <location>
        <begin position="1"/>
        <end position="25"/>
    </location>
</feature>
<dbReference type="OrthoDB" id="206335at2759"/>
<gene>
    <name evidence="9" type="ORF">CMQ_7781</name>
</gene>
<dbReference type="GeneID" id="25981363"/>
<comment type="similarity">
    <text evidence="2">Belongs to the REXO1/REXO3 family.</text>
</comment>
<dbReference type="HOGENOM" id="CLU_008679_1_0_1"/>
<dbReference type="RefSeq" id="XP_014168896.1">
    <property type="nucleotide sequence ID" value="XM_014313421.1"/>
</dbReference>
<comment type="subcellular location">
    <subcellularLocation>
        <location evidence="1">Nucleus</location>
    </subcellularLocation>
</comment>
<dbReference type="InterPro" id="IPR034922">
    <property type="entry name" value="REX1-like_exo"/>
</dbReference>
<proteinExistence type="inferred from homology"/>
<dbReference type="EMBL" id="GL629990">
    <property type="protein sequence ID" value="EFW99413.1"/>
    <property type="molecule type" value="Genomic_DNA"/>
</dbReference>
<accession>F0XRP2</accession>